<dbReference type="AlphaFoldDB" id="A0AAV4RH22"/>
<gene>
    <name evidence="2" type="primary">C1QBP</name>
    <name evidence="2" type="ORF">CDAR_206141</name>
</gene>
<dbReference type="InterPro" id="IPR003428">
    <property type="entry name" value="MAM33"/>
</dbReference>
<comment type="caution">
    <text evidence="2">The sequence shown here is derived from an EMBL/GenBank/DDBJ whole genome shotgun (WGS) entry which is preliminary data.</text>
</comment>
<evidence type="ECO:0000313" key="3">
    <source>
        <dbReference type="Proteomes" id="UP001054837"/>
    </source>
</evidence>
<reference evidence="2 3" key="1">
    <citation type="submission" date="2021-06" db="EMBL/GenBank/DDBJ databases">
        <title>Caerostris darwini draft genome.</title>
        <authorList>
            <person name="Kono N."/>
            <person name="Arakawa K."/>
        </authorList>
    </citation>
    <scope>NUCLEOTIDE SEQUENCE [LARGE SCALE GENOMIC DNA]</scope>
</reference>
<accession>A0AAV4RH22</accession>
<dbReference type="PANTHER" id="PTHR10826:SF1">
    <property type="entry name" value="COMPLEMENT COMPONENT 1 Q SUBCOMPONENT-BINDING PROTEIN, MITOCHONDRIAL"/>
    <property type="match status" value="1"/>
</dbReference>
<proteinExistence type="inferred from homology"/>
<dbReference type="PANTHER" id="PTHR10826">
    <property type="entry name" value="COMPLEMENT COMPONENT 1"/>
    <property type="match status" value="1"/>
</dbReference>
<keyword evidence="3" id="KW-1185">Reference proteome</keyword>
<dbReference type="GO" id="GO:0042256">
    <property type="term" value="P:cytosolic ribosome assembly"/>
    <property type="evidence" value="ECO:0007669"/>
    <property type="project" value="TreeGrafter"/>
</dbReference>
<dbReference type="GO" id="GO:0005759">
    <property type="term" value="C:mitochondrial matrix"/>
    <property type="evidence" value="ECO:0007669"/>
    <property type="project" value="InterPro"/>
</dbReference>
<dbReference type="Gene3D" id="3.10.280.10">
    <property type="entry name" value="Mitochondrial glycoprotein"/>
    <property type="match status" value="1"/>
</dbReference>
<dbReference type="Proteomes" id="UP001054837">
    <property type="component" value="Unassembled WGS sequence"/>
</dbReference>
<comment type="similarity">
    <text evidence="1">Belongs to the MAM33 family.</text>
</comment>
<dbReference type="EMBL" id="BPLQ01006151">
    <property type="protein sequence ID" value="GIY20309.1"/>
    <property type="molecule type" value="Genomic_DNA"/>
</dbReference>
<protein>
    <submittedName>
        <fullName evidence="2">Complement component 1 Q subcomponent-binding protein, mitochondrial</fullName>
    </submittedName>
</protein>
<organism evidence="2 3">
    <name type="scientific">Caerostris darwini</name>
    <dbReference type="NCBI Taxonomy" id="1538125"/>
    <lineage>
        <taxon>Eukaryota</taxon>
        <taxon>Metazoa</taxon>
        <taxon>Ecdysozoa</taxon>
        <taxon>Arthropoda</taxon>
        <taxon>Chelicerata</taxon>
        <taxon>Arachnida</taxon>
        <taxon>Araneae</taxon>
        <taxon>Araneomorphae</taxon>
        <taxon>Entelegynae</taxon>
        <taxon>Araneoidea</taxon>
        <taxon>Araneidae</taxon>
        <taxon>Caerostris</taxon>
    </lineage>
</organism>
<dbReference type="InterPro" id="IPR036561">
    <property type="entry name" value="MAM33_sf"/>
</dbReference>
<dbReference type="Pfam" id="PF02330">
    <property type="entry name" value="MAM33"/>
    <property type="match status" value="1"/>
</dbReference>
<dbReference type="SUPFAM" id="SSF54529">
    <property type="entry name" value="Mitochondrial glycoprotein MAM33-like"/>
    <property type="match status" value="1"/>
</dbReference>
<name>A0AAV4RH22_9ARAC</name>
<sequence>MSISAFRTGLSRIFSSKRIVFSNLSHKTSFSTIQKSSQTNARSLCFLSRNSNCNSYSELLFPATYNSSRGAHSRGAEELSSYLKEEIQSEKQNERKVSDELRGFVFTASEADVKLQKKDGNETITITANVNDSVDAEDSVQDPNVEPTETKMLSKPDFTVEITKGHRIISFHCTFNQTLPEDQPGDEPYSDVFQISEISVYDGEFKDSTYTVSGDIMDGYLYDLLLNYLEEKGITNEFADEMVELFTAYEHKLYINLLEKLNKYFGK</sequence>
<evidence type="ECO:0000313" key="2">
    <source>
        <dbReference type="EMBL" id="GIY20309.1"/>
    </source>
</evidence>
<evidence type="ECO:0000256" key="1">
    <source>
        <dbReference type="ARBA" id="ARBA00005457"/>
    </source>
</evidence>